<keyword evidence="5" id="KW-1185">Reference proteome</keyword>
<dbReference type="Pfam" id="PF13280">
    <property type="entry name" value="WYL"/>
    <property type="match status" value="1"/>
</dbReference>
<name>A0A7W8DP55_9BACT</name>
<gene>
    <name evidence="4" type="ORF">HNQ64_001004</name>
</gene>
<evidence type="ECO:0000259" key="1">
    <source>
        <dbReference type="Pfam" id="PF13280"/>
    </source>
</evidence>
<feature type="domain" description="DNA-binding transcriptional repressor CapW winged helix-turn-helix" evidence="3">
    <location>
        <begin position="2"/>
        <end position="68"/>
    </location>
</feature>
<protein>
    <recommendedName>
        <fullName evidence="6">WYL domain-containing protein</fullName>
    </recommendedName>
</protein>
<dbReference type="Pfam" id="PF26109">
    <property type="entry name" value="WHD_BrxR"/>
    <property type="match status" value="1"/>
</dbReference>
<evidence type="ECO:0000313" key="5">
    <source>
        <dbReference type="Proteomes" id="UP000534294"/>
    </source>
</evidence>
<dbReference type="Pfam" id="PF26107">
    <property type="entry name" value="BrxR_CTD"/>
    <property type="match status" value="1"/>
</dbReference>
<feature type="domain" description="WYL" evidence="1">
    <location>
        <begin position="110"/>
        <end position="172"/>
    </location>
</feature>
<dbReference type="EMBL" id="JACHIF010000001">
    <property type="protein sequence ID" value="MBB5036770.1"/>
    <property type="molecule type" value="Genomic_DNA"/>
</dbReference>
<evidence type="ECO:0000259" key="3">
    <source>
        <dbReference type="Pfam" id="PF26109"/>
    </source>
</evidence>
<dbReference type="PROSITE" id="PS52050">
    <property type="entry name" value="WYL"/>
    <property type="match status" value="1"/>
</dbReference>
<dbReference type="AlphaFoldDB" id="A0A7W8DP55"/>
<dbReference type="Proteomes" id="UP000534294">
    <property type="component" value="Unassembled WGS sequence"/>
</dbReference>
<proteinExistence type="predicted"/>
<organism evidence="4 5">
    <name type="scientific">Prosthecobacter dejongeii</name>
    <dbReference type="NCBI Taxonomy" id="48465"/>
    <lineage>
        <taxon>Bacteria</taxon>
        <taxon>Pseudomonadati</taxon>
        <taxon>Verrucomicrobiota</taxon>
        <taxon>Verrucomicrobiia</taxon>
        <taxon>Verrucomicrobiales</taxon>
        <taxon>Verrucomicrobiaceae</taxon>
        <taxon>Prosthecobacter</taxon>
    </lineage>
</organism>
<sequence length="257" mass="29083">MERALWWRGWIGRPDLVALFGISAAQASSDLQKYVELNPGAIVYQTSRKRYEATQGMACVLHTPRLTDGMGTFLQQGGVGVITGGNTLDGPHVSIVRAPRREVCPQVERRVFLAVAQGKKLCVKYHSVNSGRSDWRWLAPHAFGHDGLRWHVRAWSLEGGDYRDFVLGRISDSKWPEDLNPNELLPGDEDWNTEEELRYRINDRLSEAQQAALRLDYGTGAQGILKITCRRAMTQYVEAMLRVQMTGELPAHFMKDM</sequence>
<evidence type="ECO:0008006" key="6">
    <source>
        <dbReference type="Google" id="ProtNLM"/>
    </source>
</evidence>
<comment type="caution">
    <text evidence="4">The sequence shown here is derived from an EMBL/GenBank/DDBJ whole genome shotgun (WGS) entry which is preliminary data.</text>
</comment>
<evidence type="ECO:0000313" key="4">
    <source>
        <dbReference type="EMBL" id="MBB5036770.1"/>
    </source>
</evidence>
<accession>A0A7W8DP55</accession>
<dbReference type="InterPro" id="IPR026881">
    <property type="entry name" value="WYL_dom"/>
</dbReference>
<evidence type="ECO:0000259" key="2">
    <source>
        <dbReference type="Pfam" id="PF26107"/>
    </source>
</evidence>
<dbReference type="InterPro" id="IPR059019">
    <property type="entry name" value="WHD_CapW"/>
</dbReference>
<dbReference type="InterPro" id="IPR059020">
    <property type="entry name" value="CapW_CTD"/>
</dbReference>
<reference evidence="4 5" key="1">
    <citation type="submission" date="2020-08" db="EMBL/GenBank/DDBJ databases">
        <title>Genomic Encyclopedia of Type Strains, Phase IV (KMG-IV): sequencing the most valuable type-strain genomes for metagenomic binning, comparative biology and taxonomic classification.</title>
        <authorList>
            <person name="Goeker M."/>
        </authorList>
    </citation>
    <scope>NUCLEOTIDE SEQUENCE [LARGE SCALE GENOMIC DNA]</scope>
    <source>
        <strain evidence="4 5">DSM 12251</strain>
    </source>
</reference>
<feature type="domain" description="DNA-binding transcriptional repressor CapW C-terminal dimerisation" evidence="2">
    <location>
        <begin position="196"/>
        <end position="250"/>
    </location>
</feature>